<dbReference type="SUPFAM" id="SSF53474">
    <property type="entry name" value="alpha/beta-Hydrolases"/>
    <property type="match status" value="1"/>
</dbReference>
<gene>
    <name evidence="2" type="ORF">C0184_09560</name>
</gene>
<organism evidence="2 3">
    <name type="scientific">Chloroflexus aggregans</name>
    <dbReference type="NCBI Taxonomy" id="152260"/>
    <lineage>
        <taxon>Bacteria</taxon>
        <taxon>Bacillati</taxon>
        <taxon>Chloroflexota</taxon>
        <taxon>Chloroflexia</taxon>
        <taxon>Chloroflexales</taxon>
        <taxon>Chloroflexineae</taxon>
        <taxon>Chloroflexaceae</taxon>
        <taxon>Chloroflexus</taxon>
    </lineage>
</organism>
<dbReference type="Pfam" id="PF00561">
    <property type="entry name" value="Abhydrolase_1"/>
    <property type="match status" value="1"/>
</dbReference>
<dbReference type="InterPro" id="IPR000073">
    <property type="entry name" value="AB_hydrolase_1"/>
</dbReference>
<dbReference type="EMBL" id="PNIQ01000634">
    <property type="protein sequence ID" value="PMP80003.1"/>
    <property type="molecule type" value="Genomic_DNA"/>
</dbReference>
<dbReference type="PRINTS" id="PR00412">
    <property type="entry name" value="EPOXHYDRLASE"/>
</dbReference>
<feature type="domain" description="AB hydrolase-1" evidence="1">
    <location>
        <begin position="81"/>
        <end position="205"/>
    </location>
</feature>
<dbReference type="Proteomes" id="UP000243376">
    <property type="component" value="Unassembled WGS sequence"/>
</dbReference>
<name>A0A2J6X3P0_9CHLR</name>
<evidence type="ECO:0000259" key="1">
    <source>
        <dbReference type="Pfam" id="PF00561"/>
    </source>
</evidence>
<evidence type="ECO:0000313" key="2">
    <source>
        <dbReference type="EMBL" id="PMP80003.1"/>
    </source>
</evidence>
<dbReference type="PANTHER" id="PTHR43798">
    <property type="entry name" value="MONOACYLGLYCEROL LIPASE"/>
    <property type="match status" value="1"/>
</dbReference>
<reference evidence="2 3" key="1">
    <citation type="submission" date="2018-01" db="EMBL/GenBank/DDBJ databases">
        <title>Metagenomic assembled genomes from two thermal pools in the Uzon Caldera, Kamchatka, Russia.</title>
        <authorList>
            <person name="Wilkins L."/>
            <person name="Ettinger C."/>
        </authorList>
    </citation>
    <scope>NUCLEOTIDE SEQUENCE [LARGE SCALE GENOMIC DNA]</scope>
    <source>
        <strain evidence="2">ZAV-02</strain>
    </source>
</reference>
<keyword evidence="2" id="KW-0378">Hydrolase</keyword>
<dbReference type="InterPro" id="IPR050266">
    <property type="entry name" value="AB_hydrolase_sf"/>
</dbReference>
<sequence length="335" mass="37669">MSVLAQTILIERPPTRPFDAPPTAKYVEYAHEVATRLAGKLSTRERRRLEGERALLARARFVELNGVVHHYQDVGPSDGEPLVLIHGWDCSAFWWHHVIDPLAQAGYRVISYDLKGHGFSANDPRQQYTVAGFSADLQELIRILDLGSVHLAAFSLGAFIGLHVAAHHPDMVRSLIFFNFSLLPYNKVASTFVPWLLDTVFNKVLRPIERRNLWWLPFIYARLVMAQNTPPVSDIRLGTLGLRYCDPIAVRVSATELSRPEILAAVAEQAKMIRQPLLLVAGANDPIMRPADGRKLVALTQNGSFLEVPKCGHLILFELPEHVIQIMRLFLKGVR</sequence>
<dbReference type="InterPro" id="IPR000639">
    <property type="entry name" value="Epox_hydrolase-like"/>
</dbReference>
<proteinExistence type="predicted"/>
<dbReference type="InterPro" id="IPR029058">
    <property type="entry name" value="AB_hydrolase_fold"/>
</dbReference>
<evidence type="ECO:0000313" key="3">
    <source>
        <dbReference type="Proteomes" id="UP000243376"/>
    </source>
</evidence>
<dbReference type="GO" id="GO:0016787">
    <property type="term" value="F:hydrolase activity"/>
    <property type="evidence" value="ECO:0007669"/>
    <property type="project" value="UniProtKB-KW"/>
</dbReference>
<comment type="caution">
    <text evidence="2">The sequence shown here is derived from an EMBL/GenBank/DDBJ whole genome shotgun (WGS) entry which is preliminary data.</text>
</comment>
<protein>
    <submittedName>
        <fullName evidence="2">Alpha/beta hydrolase</fullName>
    </submittedName>
</protein>
<dbReference type="Gene3D" id="3.40.50.1820">
    <property type="entry name" value="alpha/beta hydrolase"/>
    <property type="match status" value="1"/>
</dbReference>
<dbReference type="PRINTS" id="PR00111">
    <property type="entry name" value="ABHYDROLASE"/>
</dbReference>
<accession>A0A2J6X3P0</accession>
<dbReference type="AlphaFoldDB" id="A0A2J6X3P0"/>